<dbReference type="PANTHER" id="PTHR10361">
    <property type="entry name" value="SODIUM-BILE ACID COTRANSPORTER"/>
    <property type="match status" value="1"/>
</dbReference>
<feature type="signal peptide" evidence="8">
    <location>
        <begin position="1"/>
        <end position="22"/>
    </location>
</feature>
<evidence type="ECO:0000256" key="8">
    <source>
        <dbReference type="SAM" id="SignalP"/>
    </source>
</evidence>
<keyword evidence="3 7" id="KW-0812">Transmembrane</keyword>
<keyword evidence="6 7" id="KW-0472">Membrane</keyword>
<feature type="transmembrane region" description="Helical" evidence="7">
    <location>
        <begin position="253"/>
        <end position="270"/>
    </location>
</feature>
<evidence type="ECO:0000256" key="2">
    <source>
        <dbReference type="ARBA" id="ARBA00006528"/>
    </source>
</evidence>
<dbReference type="Gene3D" id="1.20.1530.20">
    <property type="match status" value="1"/>
</dbReference>
<protein>
    <submittedName>
        <fullName evidence="9">Uncharacterized protein</fullName>
    </submittedName>
</protein>
<comment type="similarity">
    <text evidence="2">Belongs to the bile acid:sodium symporter (BASS) (TC 2.A.28) family.</text>
</comment>
<dbReference type="GO" id="GO:0016020">
    <property type="term" value="C:membrane"/>
    <property type="evidence" value="ECO:0007669"/>
    <property type="project" value="UniProtKB-SubCell"/>
</dbReference>
<name>A0A7R8V3L1_HERIL</name>
<evidence type="ECO:0000256" key="1">
    <source>
        <dbReference type="ARBA" id="ARBA00004141"/>
    </source>
</evidence>
<dbReference type="Proteomes" id="UP000594454">
    <property type="component" value="Chromosome 5"/>
</dbReference>
<feature type="transmembrane region" description="Helical" evidence="7">
    <location>
        <begin position="376"/>
        <end position="396"/>
    </location>
</feature>
<dbReference type="FunCoup" id="A0A7R8V3L1">
    <property type="interactions" value="130"/>
</dbReference>
<dbReference type="InterPro" id="IPR002657">
    <property type="entry name" value="BilAc:Na_symport/Acr3"/>
</dbReference>
<proteinExistence type="inferred from homology"/>
<keyword evidence="4" id="KW-0813">Transport</keyword>
<feature type="chain" id="PRO_5031411600" evidence="8">
    <location>
        <begin position="23"/>
        <end position="436"/>
    </location>
</feature>
<evidence type="ECO:0000256" key="7">
    <source>
        <dbReference type="SAM" id="Phobius"/>
    </source>
</evidence>
<dbReference type="InParanoid" id="A0A7R8V3L1"/>
<evidence type="ECO:0000313" key="9">
    <source>
        <dbReference type="EMBL" id="CAD7091377.1"/>
    </source>
</evidence>
<feature type="transmembrane region" description="Helical" evidence="7">
    <location>
        <begin position="290"/>
        <end position="308"/>
    </location>
</feature>
<keyword evidence="8" id="KW-0732">Signal</keyword>
<comment type="subcellular location">
    <subcellularLocation>
        <location evidence="1">Membrane</location>
        <topology evidence="1">Multi-pass membrane protein</topology>
    </subcellularLocation>
</comment>
<gene>
    <name evidence="9" type="ORF">HERILL_LOCUS13794</name>
</gene>
<dbReference type="OrthoDB" id="203097at2759"/>
<dbReference type="AlphaFoldDB" id="A0A7R8V3L1"/>
<feature type="transmembrane region" description="Helical" evidence="7">
    <location>
        <begin position="138"/>
        <end position="158"/>
    </location>
</feature>
<accession>A0A7R8V3L1</accession>
<dbReference type="InterPro" id="IPR038770">
    <property type="entry name" value="Na+/solute_symporter_sf"/>
</dbReference>
<evidence type="ECO:0000256" key="5">
    <source>
        <dbReference type="ARBA" id="ARBA00022989"/>
    </source>
</evidence>
<keyword evidence="4" id="KW-0769">Symport</keyword>
<dbReference type="EMBL" id="LR899013">
    <property type="protein sequence ID" value="CAD7091377.1"/>
    <property type="molecule type" value="Genomic_DNA"/>
</dbReference>
<dbReference type="InterPro" id="IPR004710">
    <property type="entry name" value="Bilac:Na_transpt"/>
</dbReference>
<evidence type="ECO:0000256" key="4">
    <source>
        <dbReference type="ARBA" id="ARBA00022847"/>
    </source>
</evidence>
<evidence type="ECO:0000256" key="3">
    <source>
        <dbReference type="ARBA" id="ARBA00022692"/>
    </source>
</evidence>
<evidence type="ECO:0000313" key="10">
    <source>
        <dbReference type="Proteomes" id="UP000594454"/>
    </source>
</evidence>
<dbReference type="Pfam" id="PF01758">
    <property type="entry name" value="SBF"/>
    <property type="match status" value="1"/>
</dbReference>
<organism evidence="9 10">
    <name type="scientific">Hermetia illucens</name>
    <name type="common">Black soldier fly</name>
    <dbReference type="NCBI Taxonomy" id="343691"/>
    <lineage>
        <taxon>Eukaryota</taxon>
        <taxon>Metazoa</taxon>
        <taxon>Ecdysozoa</taxon>
        <taxon>Arthropoda</taxon>
        <taxon>Hexapoda</taxon>
        <taxon>Insecta</taxon>
        <taxon>Pterygota</taxon>
        <taxon>Neoptera</taxon>
        <taxon>Endopterygota</taxon>
        <taxon>Diptera</taxon>
        <taxon>Brachycera</taxon>
        <taxon>Stratiomyomorpha</taxon>
        <taxon>Stratiomyidae</taxon>
        <taxon>Hermetiinae</taxon>
        <taxon>Hermetia</taxon>
    </lineage>
</organism>
<dbReference type="PANTHER" id="PTHR10361:SF28">
    <property type="entry name" value="P3 PROTEIN-RELATED"/>
    <property type="match status" value="1"/>
</dbReference>
<dbReference type="GO" id="GO:0015293">
    <property type="term" value="F:symporter activity"/>
    <property type="evidence" value="ECO:0007669"/>
    <property type="project" value="UniProtKB-KW"/>
</dbReference>
<evidence type="ECO:0000256" key="6">
    <source>
        <dbReference type="ARBA" id="ARBA00023136"/>
    </source>
</evidence>
<reference evidence="9 10" key="1">
    <citation type="submission" date="2020-11" db="EMBL/GenBank/DDBJ databases">
        <authorList>
            <person name="Wallbank WR R."/>
            <person name="Pardo Diaz C."/>
            <person name="Kozak K."/>
            <person name="Martin S."/>
            <person name="Jiggins C."/>
            <person name="Moest M."/>
            <person name="Warren A I."/>
            <person name="Generalovic N T."/>
            <person name="Byers J.R.P. K."/>
            <person name="Montejo-Kovacevich G."/>
            <person name="Yen C E."/>
        </authorList>
    </citation>
    <scope>NUCLEOTIDE SEQUENCE [LARGE SCALE GENOMIC DNA]</scope>
</reference>
<feature type="transmembrane region" description="Helical" evidence="7">
    <location>
        <begin position="315"/>
        <end position="334"/>
    </location>
</feature>
<keyword evidence="5 7" id="KW-1133">Transmembrane helix</keyword>
<feature type="transmembrane region" description="Helical" evidence="7">
    <location>
        <begin position="170"/>
        <end position="196"/>
    </location>
</feature>
<keyword evidence="10" id="KW-1185">Reference proteome</keyword>
<sequence length="436" mass="48142">MFPQWVGLVVAIVLNTASPILAQNASFNATFGQRRLEIHMNTVETVNLTLTNVNVPHGTPYKFQVRSDKQELAIADKVIEASEINENTKSWFGTFDVQAEFLGNAKVYVELQVGENSIPSNEKLDVVIIREVRVIDHVFTGSVALLVSLLYINFGAALDLSTLKGIVRRPIGPAIGFTSQFLLMPLLSFGLGYVLFPDSVELQLGMFFTGVSPAGAMTAIGNFAAFGMMPLWIFTLGRLIFERGNLVVPYENIATFAVSLVVPLTIGILIQRFRPGAGRILVRLLKPVSFLLILFIIIFAIVTNLYLFQLFSWQIVVAGLGLPWLGYIFGWILAKILKQSSADALTIAIETGIQNTGIAIFLLRFSLPQPQADLTTVVPVCVAIMTPLPLLLMYLWQKIRPGRRDPETVLDTKQRDACDIYDDSNALNPVLRTVQA</sequence>